<comment type="caution">
    <text evidence="2">The sequence shown here is derived from an EMBL/GenBank/DDBJ whole genome shotgun (WGS) entry which is preliminary data.</text>
</comment>
<feature type="compositionally biased region" description="Acidic residues" evidence="1">
    <location>
        <begin position="59"/>
        <end position="74"/>
    </location>
</feature>
<accession>A0ABC8K9Q1</accession>
<gene>
    <name evidence="2" type="ORF">ERUC_LOCUS20012</name>
</gene>
<keyword evidence="3" id="KW-1185">Reference proteome</keyword>
<sequence length="203" mass="22873">MMRSQPPIPNTYSSSASIRKRRCRGRSQTPPPPSRLGASNSTPPTSRPSAVRFNGRGSEEDEATPSFGEEDGSANDDTTPTFVWETNISVQDVKSAIEMFVKHFRENKETSSDDLFGEGMYMASICKENCKSDYNWVPSKSYTSELSESRTTHHGVSLFFPREHLPQQHTKECLQQGDLVHYMECVLRNCLLWLSLLQALCNS</sequence>
<feature type="compositionally biased region" description="Polar residues" evidence="1">
    <location>
        <begin position="37"/>
        <end position="48"/>
    </location>
</feature>
<feature type="region of interest" description="Disordered" evidence="1">
    <location>
        <begin position="1"/>
        <end position="80"/>
    </location>
</feature>
<proteinExistence type="predicted"/>
<evidence type="ECO:0000256" key="1">
    <source>
        <dbReference type="SAM" id="MobiDB-lite"/>
    </source>
</evidence>
<evidence type="ECO:0000313" key="3">
    <source>
        <dbReference type="Proteomes" id="UP001642260"/>
    </source>
</evidence>
<dbReference type="AlphaFoldDB" id="A0ABC8K9Q1"/>
<reference evidence="2 3" key="1">
    <citation type="submission" date="2022-03" db="EMBL/GenBank/DDBJ databases">
        <authorList>
            <person name="Macdonald S."/>
            <person name="Ahmed S."/>
            <person name="Newling K."/>
        </authorList>
    </citation>
    <scope>NUCLEOTIDE SEQUENCE [LARGE SCALE GENOMIC DNA]</scope>
</reference>
<evidence type="ECO:0000313" key="2">
    <source>
        <dbReference type="EMBL" id="CAH8354257.1"/>
    </source>
</evidence>
<name>A0ABC8K9Q1_ERUVS</name>
<organism evidence="2 3">
    <name type="scientific">Eruca vesicaria subsp. sativa</name>
    <name type="common">Garden rocket</name>
    <name type="synonym">Eruca sativa</name>
    <dbReference type="NCBI Taxonomy" id="29727"/>
    <lineage>
        <taxon>Eukaryota</taxon>
        <taxon>Viridiplantae</taxon>
        <taxon>Streptophyta</taxon>
        <taxon>Embryophyta</taxon>
        <taxon>Tracheophyta</taxon>
        <taxon>Spermatophyta</taxon>
        <taxon>Magnoliopsida</taxon>
        <taxon>eudicotyledons</taxon>
        <taxon>Gunneridae</taxon>
        <taxon>Pentapetalae</taxon>
        <taxon>rosids</taxon>
        <taxon>malvids</taxon>
        <taxon>Brassicales</taxon>
        <taxon>Brassicaceae</taxon>
        <taxon>Brassiceae</taxon>
        <taxon>Eruca</taxon>
    </lineage>
</organism>
<protein>
    <submittedName>
        <fullName evidence="2">Uncharacterized protein</fullName>
    </submittedName>
</protein>
<dbReference type="EMBL" id="CAKOAT010189933">
    <property type="protein sequence ID" value="CAH8354257.1"/>
    <property type="molecule type" value="Genomic_DNA"/>
</dbReference>
<dbReference type="Proteomes" id="UP001642260">
    <property type="component" value="Unassembled WGS sequence"/>
</dbReference>